<feature type="compositionally biased region" description="Low complexity" evidence="1">
    <location>
        <begin position="1"/>
        <end position="10"/>
    </location>
</feature>
<sequence length="116" mass="12962">MNNNNDSNYNRNDDEKRQSIGIILDADGQSGLGKGRRDEAAEARPGCCDWLAAALGYRVFPKEEESGEVLDVIWDYPGLRKYLLSTPPAPANLITRPAKHQLREGRQLKSNSSAYR</sequence>
<dbReference type="AlphaFoldDB" id="A0A9P7QF00"/>
<feature type="region of interest" description="Disordered" evidence="1">
    <location>
        <begin position="1"/>
        <end position="39"/>
    </location>
</feature>
<protein>
    <submittedName>
        <fullName evidence="2">Uncharacterized protein</fullName>
    </submittedName>
</protein>
<gene>
    <name evidence="2" type="ORF">E4U09_005049</name>
</gene>
<proteinExistence type="predicted"/>
<organism evidence="2 3">
    <name type="scientific">Claviceps aff. purpurea</name>
    <dbReference type="NCBI Taxonomy" id="1967640"/>
    <lineage>
        <taxon>Eukaryota</taxon>
        <taxon>Fungi</taxon>
        <taxon>Dikarya</taxon>
        <taxon>Ascomycota</taxon>
        <taxon>Pezizomycotina</taxon>
        <taxon>Sordariomycetes</taxon>
        <taxon>Hypocreomycetidae</taxon>
        <taxon>Hypocreales</taxon>
        <taxon>Clavicipitaceae</taxon>
        <taxon>Claviceps</taxon>
    </lineage>
</organism>
<evidence type="ECO:0000256" key="1">
    <source>
        <dbReference type="SAM" id="MobiDB-lite"/>
    </source>
</evidence>
<accession>A0A9P7QF00</accession>
<name>A0A9P7QF00_9HYPO</name>
<keyword evidence="3" id="KW-1185">Reference proteome</keyword>
<evidence type="ECO:0000313" key="2">
    <source>
        <dbReference type="EMBL" id="KAG6289388.1"/>
    </source>
</evidence>
<reference evidence="2 3" key="1">
    <citation type="journal article" date="2020" name="bioRxiv">
        <title>Whole genome comparisons of ergot fungi reveals the divergence and evolution of species within the genus Claviceps are the result of varying mechanisms driving genome evolution and host range expansion.</title>
        <authorList>
            <person name="Wyka S.A."/>
            <person name="Mondo S.J."/>
            <person name="Liu M."/>
            <person name="Dettman J."/>
            <person name="Nalam V."/>
            <person name="Broders K.D."/>
        </authorList>
    </citation>
    <scope>NUCLEOTIDE SEQUENCE [LARGE SCALE GENOMIC DNA]</scope>
    <source>
        <strain evidence="2 3">Clav52</strain>
    </source>
</reference>
<feature type="region of interest" description="Disordered" evidence="1">
    <location>
        <begin position="95"/>
        <end position="116"/>
    </location>
</feature>
<comment type="caution">
    <text evidence="2">The sequence shown here is derived from an EMBL/GenBank/DDBJ whole genome shotgun (WGS) entry which is preliminary data.</text>
</comment>
<evidence type="ECO:0000313" key="3">
    <source>
        <dbReference type="Proteomes" id="UP000707071"/>
    </source>
</evidence>
<dbReference type="Proteomes" id="UP000707071">
    <property type="component" value="Unassembled WGS sequence"/>
</dbReference>
<dbReference type="EMBL" id="SRRH01000411">
    <property type="protein sequence ID" value="KAG6289388.1"/>
    <property type="molecule type" value="Genomic_DNA"/>
</dbReference>